<dbReference type="KEGG" id="bpsp:AH67_05345"/>
<keyword evidence="2" id="KW-1185">Reference proteome</keyword>
<dbReference type="EMBL" id="CP007457">
    <property type="protein sequence ID" value="AIZ17072.1"/>
    <property type="molecule type" value="Genomic_DNA"/>
</dbReference>
<protein>
    <submittedName>
        <fullName evidence="1">Uncharacterized protein</fullName>
    </submittedName>
</protein>
<name>A0A0A7IA03_9BIFI</name>
<dbReference type="Proteomes" id="UP000030636">
    <property type="component" value="Chromosome"/>
</dbReference>
<proteinExistence type="predicted"/>
<reference evidence="1 2" key="1">
    <citation type="journal article" date="2015" name="Genome Announc.">
        <title>Bifidobacterium pseudolongum Strain PV8-2, Isolated from a Stool Sample of an Anemic Kenyan Infant.</title>
        <authorList>
            <person name="Vazquez-Gutierrez P."/>
            <person name="Lacroix C."/>
            <person name="Chassard C."/>
            <person name="Klumpp J."/>
            <person name="Stevens M.J."/>
            <person name="Jans C."/>
        </authorList>
    </citation>
    <scope>NUCLEOTIDE SEQUENCE [LARGE SCALE GENOMIC DNA]</scope>
    <source>
        <strain evidence="1 2">PV8-2</strain>
    </source>
</reference>
<dbReference type="HOGENOM" id="CLU_1092675_0_0_11"/>
<sequence length="254" mass="28591">MTTTCDLNVDWNKCPNCARFKERIKNAEEASRAASATLDRAYAGYHEDVAAGRACIATPRQRAWSSYLDDLQMEQSLASSHWKGAIDTWADCIHEHHRRYEARQQEAEDSSKDVAAETEEMVTISKAEAVDELVNIYGGHIDKWLEALRERGSTHTDAGDDMEAAETEGETARELFGELRYGDVPDFDLPDDFEDGSWVSLHSASVVGRVYMILLERYAPRAAKGYPAWVANRLRDVLDEAATQRAITDQEGWK</sequence>
<dbReference type="RefSeq" id="WP_039172015.1">
    <property type="nucleotide sequence ID" value="NZ_CP007457.1"/>
</dbReference>
<organism evidence="1 2">
    <name type="scientific">Bifidobacterium pseudolongum PV8-2</name>
    <dbReference type="NCBI Taxonomy" id="1447715"/>
    <lineage>
        <taxon>Bacteria</taxon>
        <taxon>Bacillati</taxon>
        <taxon>Actinomycetota</taxon>
        <taxon>Actinomycetes</taxon>
        <taxon>Bifidobacteriales</taxon>
        <taxon>Bifidobacteriaceae</taxon>
        <taxon>Bifidobacterium</taxon>
    </lineage>
</organism>
<accession>A0A0A7IA03</accession>
<dbReference type="OrthoDB" id="4554356at2"/>
<evidence type="ECO:0000313" key="2">
    <source>
        <dbReference type="Proteomes" id="UP000030636"/>
    </source>
</evidence>
<dbReference type="STRING" id="1447715.AH67_05345"/>
<gene>
    <name evidence="1" type="ORF">AH67_05345</name>
</gene>
<evidence type="ECO:0000313" key="1">
    <source>
        <dbReference type="EMBL" id="AIZ17072.1"/>
    </source>
</evidence>
<dbReference type="AlphaFoldDB" id="A0A0A7IA03"/>